<sequence>MEIRQLVPADAAQMWRLRLEALQRSPEAFASSYEEARQKKHPIDEAEANLKAEGNFTFGAFDGDQLFGMVTMIHEQRIKLRHVANVYGMFITPSQRGKGAGKALLLAVIEQARSIEGVEKINLSVVTANQSAKKLYVGLGFETFGVERKALKSSSGYADLEYMSLYL</sequence>
<reference evidence="5" key="1">
    <citation type="journal article" date="2019" name="Int. J. Syst. Evol. Microbiol.">
        <title>The Global Catalogue of Microorganisms (GCM) 10K type strain sequencing project: providing services to taxonomists for standard genome sequencing and annotation.</title>
        <authorList>
            <consortium name="The Broad Institute Genomics Platform"/>
            <consortium name="The Broad Institute Genome Sequencing Center for Infectious Disease"/>
            <person name="Wu L."/>
            <person name="Ma J."/>
        </authorList>
    </citation>
    <scope>NUCLEOTIDE SEQUENCE [LARGE SCALE GENOMIC DNA]</scope>
    <source>
        <strain evidence="5">CGMCC 1.16306</strain>
    </source>
</reference>
<dbReference type="Proteomes" id="UP001596022">
    <property type="component" value="Unassembled WGS sequence"/>
</dbReference>
<dbReference type="CDD" id="cd04301">
    <property type="entry name" value="NAT_SF"/>
    <property type="match status" value="1"/>
</dbReference>
<evidence type="ECO:0000259" key="3">
    <source>
        <dbReference type="PROSITE" id="PS51186"/>
    </source>
</evidence>
<organism evidence="4 5">
    <name type="scientific">Camelliibacillus cellulosilyticus</name>
    <dbReference type="NCBI Taxonomy" id="2174486"/>
    <lineage>
        <taxon>Bacteria</taxon>
        <taxon>Bacillati</taxon>
        <taxon>Bacillota</taxon>
        <taxon>Bacilli</taxon>
        <taxon>Bacillales</taxon>
        <taxon>Sporolactobacillaceae</taxon>
        <taxon>Camelliibacillus</taxon>
    </lineage>
</organism>
<evidence type="ECO:0000256" key="2">
    <source>
        <dbReference type="ARBA" id="ARBA00023315"/>
    </source>
</evidence>
<dbReference type="Gene3D" id="3.40.630.30">
    <property type="match status" value="1"/>
</dbReference>
<keyword evidence="5" id="KW-1185">Reference proteome</keyword>
<feature type="domain" description="N-acetyltransferase" evidence="3">
    <location>
        <begin position="1"/>
        <end position="167"/>
    </location>
</feature>
<dbReference type="EC" id="2.3.-.-" evidence="4"/>
<dbReference type="Pfam" id="PF00583">
    <property type="entry name" value="Acetyltransf_1"/>
    <property type="match status" value="1"/>
</dbReference>
<evidence type="ECO:0000313" key="5">
    <source>
        <dbReference type="Proteomes" id="UP001596022"/>
    </source>
</evidence>
<dbReference type="InterPro" id="IPR016181">
    <property type="entry name" value="Acyl_CoA_acyltransferase"/>
</dbReference>
<dbReference type="InterPro" id="IPR050832">
    <property type="entry name" value="Bact_Acetyltransf"/>
</dbReference>
<dbReference type="PROSITE" id="PS51186">
    <property type="entry name" value="GNAT"/>
    <property type="match status" value="1"/>
</dbReference>
<name>A0ABV9GH05_9BACL</name>
<gene>
    <name evidence="4" type="ORF">ACFO4N_01610</name>
</gene>
<dbReference type="SUPFAM" id="SSF55729">
    <property type="entry name" value="Acyl-CoA N-acyltransferases (Nat)"/>
    <property type="match status" value="1"/>
</dbReference>
<dbReference type="InterPro" id="IPR000182">
    <property type="entry name" value="GNAT_dom"/>
</dbReference>
<evidence type="ECO:0000313" key="4">
    <source>
        <dbReference type="EMBL" id="MFC4617423.1"/>
    </source>
</evidence>
<evidence type="ECO:0000256" key="1">
    <source>
        <dbReference type="ARBA" id="ARBA00022679"/>
    </source>
</evidence>
<dbReference type="PANTHER" id="PTHR43877">
    <property type="entry name" value="AMINOALKYLPHOSPHONATE N-ACETYLTRANSFERASE-RELATED-RELATED"/>
    <property type="match status" value="1"/>
</dbReference>
<proteinExistence type="predicted"/>
<dbReference type="GO" id="GO:0016746">
    <property type="term" value="F:acyltransferase activity"/>
    <property type="evidence" value="ECO:0007669"/>
    <property type="project" value="UniProtKB-KW"/>
</dbReference>
<protein>
    <submittedName>
        <fullName evidence="4">GNAT family N-acetyltransferase</fullName>
        <ecNumber evidence="4">2.3.-.-</ecNumber>
    </submittedName>
</protein>
<dbReference type="PANTHER" id="PTHR43877:SF1">
    <property type="entry name" value="ACETYLTRANSFERASE"/>
    <property type="match status" value="1"/>
</dbReference>
<accession>A0ABV9GH05</accession>
<dbReference type="EMBL" id="JBHSFW010000001">
    <property type="protein sequence ID" value="MFC4617423.1"/>
    <property type="molecule type" value="Genomic_DNA"/>
</dbReference>
<keyword evidence="1 4" id="KW-0808">Transferase</keyword>
<dbReference type="RefSeq" id="WP_376844466.1">
    <property type="nucleotide sequence ID" value="NZ_JBHSFW010000001.1"/>
</dbReference>
<comment type="caution">
    <text evidence="4">The sequence shown here is derived from an EMBL/GenBank/DDBJ whole genome shotgun (WGS) entry which is preliminary data.</text>
</comment>
<keyword evidence="2 4" id="KW-0012">Acyltransferase</keyword>